<organism evidence="9 10">
    <name type="scientific">Coprinellus micaceus</name>
    <name type="common">Glistening ink-cap mushroom</name>
    <name type="synonym">Coprinus micaceus</name>
    <dbReference type="NCBI Taxonomy" id="71717"/>
    <lineage>
        <taxon>Eukaryota</taxon>
        <taxon>Fungi</taxon>
        <taxon>Dikarya</taxon>
        <taxon>Basidiomycota</taxon>
        <taxon>Agaricomycotina</taxon>
        <taxon>Agaricomycetes</taxon>
        <taxon>Agaricomycetidae</taxon>
        <taxon>Agaricales</taxon>
        <taxon>Agaricineae</taxon>
        <taxon>Psathyrellaceae</taxon>
        <taxon>Coprinellus</taxon>
    </lineage>
</organism>
<dbReference type="InterPro" id="IPR002401">
    <property type="entry name" value="Cyt_P450_E_grp-I"/>
</dbReference>
<evidence type="ECO:0000256" key="7">
    <source>
        <dbReference type="ARBA" id="ARBA00023033"/>
    </source>
</evidence>
<dbReference type="GO" id="GO:0016705">
    <property type="term" value="F:oxidoreductase activity, acting on paired donors, with incorporation or reduction of molecular oxygen"/>
    <property type="evidence" value="ECO:0007669"/>
    <property type="project" value="InterPro"/>
</dbReference>
<reference evidence="9 10" key="1">
    <citation type="journal article" date="2019" name="Nat. Ecol. Evol.">
        <title>Megaphylogeny resolves global patterns of mushroom evolution.</title>
        <authorList>
            <person name="Varga T."/>
            <person name="Krizsan K."/>
            <person name="Foldi C."/>
            <person name="Dima B."/>
            <person name="Sanchez-Garcia M."/>
            <person name="Sanchez-Ramirez S."/>
            <person name="Szollosi G.J."/>
            <person name="Szarkandi J.G."/>
            <person name="Papp V."/>
            <person name="Albert L."/>
            <person name="Andreopoulos W."/>
            <person name="Angelini C."/>
            <person name="Antonin V."/>
            <person name="Barry K.W."/>
            <person name="Bougher N.L."/>
            <person name="Buchanan P."/>
            <person name="Buyck B."/>
            <person name="Bense V."/>
            <person name="Catcheside P."/>
            <person name="Chovatia M."/>
            <person name="Cooper J."/>
            <person name="Damon W."/>
            <person name="Desjardin D."/>
            <person name="Finy P."/>
            <person name="Geml J."/>
            <person name="Haridas S."/>
            <person name="Hughes K."/>
            <person name="Justo A."/>
            <person name="Karasinski D."/>
            <person name="Kautmanova I."/>
            <person name="Kiss B."/>
            <person name="Kocsube S."/>
            <person name="Kotiranta H."/>
            <person name="LaButti K.M."/>
            <person name="Lechner B.E."/>
            <person name="Liimatainen K."/>
            <person name="Lipzen A."/>
            <person name="Lukacs Z."/>
            <person name="Mihaltcheva S."/>
            <person name="Morgado L.N."/>
            <person name="Niskanen T."/>
            <person name="Noordeloos M.E."/>
            <person name="Ohm R.A."/>
            <person name="Ortiz-Santana B."/>
            <person name="Ovrebo C."/>
            <person name="Racz N."/>
            <person name="Riley R."/>
            <person name="Savchenko A."/>
            <person name="Shiryaev A."/>
            <person name="Soop K."/>
            <person name="Spirin V."/>
            <person name="Szebenyi C."/>
            <person name="Tomsovsky M."/>
            <person name="Tulloss R.E."/>
            <person name="Uehling J."/>
            <person name="Grigoriev I.V."/>
            <person name="Vagvolgyi C."/>
            <person name="Papp T."/>
            <person name="Martin F.M."/>
            <person name="Miettinen O."/>
            <person name="Hibbett D.S."/>
            <person name="Nagy L.G."/>
        </authorList>
    </citation>
    <scope>NUCLEOTIDE SEQUENCE [LARGE SCALE GENOMIC DNA]</scope>
    <source>
        <strain evidence="9 10">FP101781</strain>
    </source>
</reference>
<dbReference type="AlphaFoldDB" id="A0A4Y7R820"/>
<comment type="caution">
    <text evidence="9">The sequence shown here is derived from an EMBL/GenBank/DDBJ whole genome shotgun (WGS) entry which is preliminary data.</text>
</comment>
<dbReference type="OrthoDB" id="1470350at2759"/>
<evidence type="ECO:0000256" key="2">
    <source>
        <dbReference type="ARBA" id="ARBA00010617"/>
    </source>
</evidence>
<keyword evidence="10" id="KW-1185">Reference proteome</keyword>
<comment type="cofactor">
    <cofactor evidence="1 8">
        <name>heme</name>
        <dbReference type="ChEBI" id="CHEBI:30413"/>
    </cofactor>
</comment>
<keyword evidence="6 8" id="KW-0408">Iron</keyword>
<proteinExistence type="inferred from homology"/>
<feature type="binding site" description="axial binding residue" evidence="8">
    <location>
        <position position="394"/>
    </location>
    <ligand>
        <name>heme</name>
        <dbReference type="ChEBI" id="CHEBI:30413"/>
    </ligand>
    <ligandPart>
        <name>Fe</name>
        <dbReference type="ChEBI" id="CHEBI:18248"/>
    </ligandPart>
</feature>
<gene>
    <name evidence="9" type="ORF">FA13DRAFT_1807490</name>
</gene>
<evidence type="ECO:0000256" key="8">
    <source>
        <dbReference type="PIRSR" id="PIRSR602401-1"/>
    </source>
</evidence>
<keyword evidence="7" id="KW-0503">Monooxygenase</keyword>
<dbReference type="Pfam" id="PF00067">
    <property type="entry name" value="p450"/>
    <property type="match status" value="1"/>
</dbReference>
<dbReference type="GO" id="GO:0004497">
    <property type="term" value="F:monooxygenase activity"/>
    <property type="evidence" value="ECO:0007669"/>
    <property type="project" value="UniProtKB-KW"/>
</dbReference>
<name>A0A4Y7R820_COPMI</name>
<comment type="similarity">
    <text evidence="2">Belongs to the cytochrome P450 family.</text>
</comment>
<dbReference type="PANTHER" id="PTHR24292">
    <property type="entry name" value="CYTOCHROME P450"/>
    <property type="match status" value="1"/>
</dbReference>
<dbReference type="STRING" id="71717.A0A4Y7R820"/>
<dbReference type="GO" id="GO:0005506">
    <property type="term" value="F:iron ion binding"/>
    <property type="evidence" value="ECO:0007669"/>
    <property type="project" value="InterPro"/>
</dbReference>
<dbReference type="Gene3D" id="1.10.630.10">
    <property type="entry name" value="Cytochrome P450"/>
    <property type="match status" value="2"/>
</dbReference>
<protein>
    <submittedName>
        <fullName evidence="9">Cytochrome P450</fullName>
    </submittedName>
</protein>
<evidence type="ECO:0000256" key="3">
    <source>
        <dbReference type="ARBA" id="ARBA00022617"/>
    </source>
</evidence>
<keyword evidence="4 8" id="KW-0479">Metal-binding</keyword>
<dbReference type="EMBL" id="QPFP01000618">
    <property type="protein sequence ID" value="TEB05118.1"/>
    <property type="molecule type" value="Genomic_DNA"/>
</dbReference>
<dbReference type="InterPro" id="IPR036396">
    <property type="entry name" value="Cyt_P450_sf"/>
</dbReference>
<evidence type="ECO:0000256" key="4">
    <source>
        <dbReference type="ARBA" id="ARBA00022723"/>
    </source>
</evidence>
<keyword evidence="5" id="KW-0560">Oxidoreductase</keyword>
<dbReference type="PANTHER" id="PTHR24292:SF54">
    <property type="entry name" value="CYP9F3-RELATED"/>
    <property type="match status" value="1"/>
</dbReference>
<evidence type="ECO:0000256" key="5">
    <source>
        <dbReference type="ARBA" id="ARBA00023002"/>
    </source>
</evidence>
<dbReference type="InterPro" id="IPR001128">
    <property type="entry name" value="Cyt_P450"/>
</dbReference>
<evidence type="ECO:0000313" key="9">
    <source>
        <dbReference type="EMBL" id="TEB05118.1"/>
    </source>
</evidence>
<dbReference type="SUPFAM" id="SSF48264">
    <property type="entry name" value="Cytochrome P450"/>
    <property type="match status" value="1"/>
</dbReference>
<dbReference type="PRINTS" id="PR00385">
    <property type="entry name" value="P450"/>
</dbReference>
<dbReference type="Proteomes" id="UP000298030">
    <property type="component" value="Unassembled WGS sequence"/>
</dbReference>
<sequence>MDSSSSRTSLVSELHSAPYSFLGFTAPVTWWNPGLKFLWEGRKDHYLYKYFGSENFSHYSMDIRRPSYRFLEPRCPASNRVWSFRSDFEKPEEMSRALLFWGDNLAGTDGEILEETSPYRKTLHSTISSSMGKDRQSCMSRWRDAEGWGDKDTIDIEVVQKLTHKFTLLIISTCGFGLDLTGLSRLPLRTVTRNMAVTFMPRWVHKLVPTTYFREVDEAINRDVQVHESSSYISQGSRSLWERKPTAVTLAAAMIYLALNPEIEKEVLQNIIEVVGWNGKPTFEDYGKLDKVLAVFLEVLRMYPCASGHLMFRKATKDTTLKLPRPVGEEGADTIPIAKGTMMVIDMVGLQYNPRYFEDPESFKPSRWSASQRTPTRSPLSVSNVSYNLGPRECIGRKFATVEAVALLALLLRDFKIEPLLLNGETLDAWKTRVLDAQLLITLGVSNASVRFVRRQKGTASS</sequence>
<dbReference type="PRINTS" id="PR00463">
    <property type="entry name" value="EP450I"/>
</dbReference>
<keyword evidence="3 8" id="KW-0349">Heme</keyword>
<dbReference type="InterPro" id="IPR050476">
    <property type="entry name" value="Insect_CytP450_Detox"/>
</dbReference>
<evidence type="ECO:0000256" key="6">
    <source>
        <dbReference type="ARBA" id="ARBA00023004"/>
    </source>
</evidence>
<dbReference type="GO" id="GO:0020037">
    <property type="term" value="F:heme binding"/>
    <property type="evidence" value="ECO:0007669"/>
    <property type="project" value="InterPro"/>
</dbReference>
<evidence type="ECO:0000313" key="10">
    <source>
        <dbReference type="Proteomes" id="UP000298030"/>
    </source>
</evidence>
<accession>A0A4Y7R820</accession>
<evidence type="ECO:0000256" key="1">
    <source>
        <dbReference type="ARBA" id="ARBA00001971"/>
    </source>
</evidence>